<accession>A0A8S3IRC8</accession>
<evidence type="ECO:0000256" key="1">
    <source>
        <dbReference type="SAM" id="MobiDB-lite"/>
    </source>
</evidence>
<comment type="caution">
    <text evidence="2">The sequence shown here is derived from an EMBL/GenBank/DDBJ whole genome shotgun (WGS) entry which is preliminary data.</text>
</comment>
<name>A0A8S3IRC8_9BILA</name>
<sequence length="233" mass="25689">QLLVTKNDVRNLVDRLSKPKFNKRLEREIALAKHMTTVDETVSTPRLPTKPVYIQPTSTHRSIVTQKPPLSYGTTRAHRLYTEFARARRAAYELPVATPPKSPVSPRKESSSNGRILPPPPQLLNTGTLSHFSLLNKVDIDSATIDRNSMQKSSSSDQLQPKTGSIVKSSSTTSYDASKELNQSSSSSESTPSEQDHLNNDKNDLAFSITDVTDYFTDGGNASSTRPSTRQST</sequence>
<proteinExistence type="predicted"/>
<dbReference type="EMBL" id="CAJOBJ010346437">
    <property type="protein sequence ID" value="CAF5202047.1"/>
    <property type="molecule type" value="Genomic_DNA"/>
</dbReference>
<dbReference type="Proteomes" id="UP000681720">
    <property type="component" value="Unassembled WGS sequence"/>
</dbReference>
<feature type="compositionally biased region" description="Polar residues" evidence="1">
    <location>
        <begin position="146"/>
        <end position="176"/>
    </location>
</feature>
<evidence type="ECO:0000313" key="3">
    <source>
        <dbReference type="Proteomes" id="UP000681720"/>
    </source>
</evidence>
<protein>
    <submittedName>
        <fullName evidence="2">Uncharacterized protein</fullName>
    </submittedName>
</protein>
<feature type="non-terminal residue" evidence="2">
    <location>
        <position position="1"/>
    </location>
</feature>
<organism evidence="2 3">
    <name type="scientific">Rotaria magnacalcarata</name>
    <dbReference type="NCBI Taxonomy" id="392030"/>
    <lineage>
        <taxon>Eukaryota</taxon>
        <taxon>Metazoa</taxon>
        <taxon>Spiralia</taxon>
        <taxon>Gnathifera</taxon>
        <taxon>Rotifera</taxon>
        <taxon>Eurotatoria</taxon>
        <taxon>Bdelloidea</taxon>
        <taxon>Philodinida</taxon>
        <taxon>Philodinidae</taxon>
        <taxon>Rotaria</taxon>
    </lineage>
</organism>
<reference evidence="2" key="1">
    <citation type="submission" date="2021-02" db="EMBL/GenBank/DDBJ databases">
        <authorList>
            <person name="Nowell W R."/>
        </authorList>
    </citation>
    <scope>NUCLEOTIDE SEQUENCE</scope>
</reference>
<feature type="compositionally biased region" description="Basic and acidic residues" evidence="1">
    <location>
        <begin position="194"/>
        <end position="204"/>
    </location>
</feature>
<gene>
    <name evidence="2" type="ORF">GIL414_LOCUS76931</name>
</gene>
<feature type="compositionally biased region" description="Low complexity" evidence="1">
    <location>
        <begin position="180"/>
        <end position="193"/>
    </location>
</feature>
<feature type="region of interest" description="Disordered" evidence="1">
    <location>
        <begin position="146"/>
        <end position="205"/>
    </location>
</feature>
<evidence type="ECO:0000313" key="2">
    <source>
        <dbReference type="EMBL" id="CAF5202047.1"/>
    </source>
</evidence>
<dbReference type="AlphaFoldDB" id="A0A8S3IRC8"/>
<feature type="region of interest" description="Disordered" evidence="1">
    <location>
        <begin position="94"/>
        <end position="124"/>
    </location>
</feature>